<feature type="domain" description="DUF2344" evidence="1">
    <location>
        <begin position="3"/>
        <end position="186"/>
    </location>
</feature>
<dbReference type="AlphaFoldDB" id="A0A542ZBN8"/>
<proteinExistence type="predicted"/>
<dbReference type="Proteomes" id="UP000316196">
    <property type="component" value="Unassembled WGS sequence"/>
</dbReference>
<organism evidence="2 3">
    <name type="scientific">Propioniferax innocua</name>
    <dbReference type="NCBI Taxonomy" id="1753"/>
    <lineage>
        <taxon>Bacteria</taxon>
        <taxon>Bacillati</taxon>
        <taxon>Actinomycetota</taxon>
        <taxon>Actinomycetes</taxon>
        <taxon>Propionibacteriales</taxon>
        <taxon>Propionibacteriaceae</taxon>
        <taxon>Propioniferax</taxon>
    </lineage>
</organism>
<name>A0A542ZBN8_9ACTN</name>
<keyword evidence="3" id="KW-1185">Reference proteome</keyword>
<dbReference type="InterPro" id="IPR018768">
    <property type="entry name" value="DUF2344"/>
</dbReference>
<protein>
    <submittedName>
        <fullName evidence="2">Radical SAM-linked protein</fullName>
    </submittedName>
</protein>
<dbReference type="Pfam" id="PF10105">
    <property type="entry name" value="DUF2344"/>
    <property type="match status" value="1"/>
</dbReference>
<reference evidence="2 3" key="1">
    <citation type="submission" date="2019-06" db="EMBL/GenBank/DDBJ databases">
        <title>Sequencing the genomes of 1000 actinobacteria strains.</title>
        <authorList>
            <person name="Klenk H.-P."/>
        </authorList>
    </citation>
    <scope>NUCLEOTIDE SEQUENCE [LARGE SCALE GENOMIC DNA]</scope>
    <source>
        <strain evidence="2 3">DSM 8251</strain>
    </source>
</reference>
<dbReference type="EMBL" id="VFOR01000002">
    <property type="protein sequence ID" value="TQL57758.1"/>
    <property type="molecule type" value="Genomic_DNA"/>
</dbReference>
<dbReference type="NCBIfam" id="TIGR03936">
    <property type="entry name" value="sam_1_link_chp"/>
    <property type="match status" value="1"/>
</dbReference>
<evidence type="ECO:0000313" key="2">
    <source>
        <dbReference type="EMBL" id="TQL57758.1"/>
    </source>
</evidence>
<accession>A0A542ZBN8</accession>
<sequence>MQKIRLRYAKRDRARFTSHRDFGRAFERALRRAHVPMAYSSGFNPHPRISYANASPTGAATEAEYLEIGLWEVCDPEKVMAALNEVLPPGFVMAGAVVAESGSLADGLEASSWEVRWHFADGEREILEAAVAAFDDAEKIEVERMMKNGLRTFDARGPVELLEVLDADTEGRAGLGMVICHAVPLVRPEDVLSALAVVSDFVKPVGPRQTRLAQGKRVGERVENLF</sequence>
<gene>
    <name evidence="2" type="ORF">FB460_1600</name>
</gene>
<evidence type="ECO:0000313" key="3">
    <source>
        <dbReference type="Proteomes" id="UP000316196"/>
    </source>
</evidence>
<comment type="caution">
    <text evidence="2">The sequence shown here is derived from an EMBL/GenBank/DDBJ whole genome shotgun (WGS) entry which is preliminary data.</text>
</comment>
<evidence type="ECO:0000259" key="1">
    <source>
        <dbReference type="Pfam" id="PF10105"/>
    </source>
</evidence>